<dbReference type="GO" id="GO:0015074">
    <property type="term" value="P:DNA integration"/>
    <property type="evidence" value="ECO:0007669"/>
    <property type="project" value="UniProtKB-KW"/>
</dbReference>
<evidence type="ECO:0000256" key="2">
    <source>
        <dbReference type="ARBA" id="ARBA00022908"/>
    </source>
</evidence>
<dbReference type="PANTHER" id="PTHR30629:SF2">
    <property type="entry name" value="PROPHAGE INTEGRASE INTS-RELATED"/>
    <property type="match status" value="1"/>
</dbReference>
<dbReference type="AlphaFoldDB" id="A0A1H7KD07"/>
<feature type="domain" description="Integrase DNA-binding" evidence="4">
    <location>
        <begin position="24"/>
        <end position="117"/>
    </location>
</feature>
<keyword evidence="6" id="KW-1185">Reference proteome</keyword>
<dbReference type="InterPro" id="IPR011010">
    <property type="entry name" value="DNA_brk_join_enz"/>
</dbReference>
<proteinExistence type="inferred from homology"/>
<reference evidence="6" key="1">
    <citation type="submission" date="2016-10" db="EMBL/GenBank/DDBJ databases">
        <authorList>
            <person name="Varghese N."/>
            <person name="Submissions S."/>
        </authorList>
    </citation>
    <scope>NUCLEOTIDE SEQUENCE [LARGE SCALE GENOMIC DNA]</scope>
    <source>
        <strain evidence="6">CGMCC 1.9127</strain>
    </source>
</reference>
<dbReference type="InterPro" id="IPR050808">
    <property type="entry name" value="Phage_Integrase"/>
</dbReference>
<dbReference type="InterPro" id="IPR038488">
    <property type="entry name" value="Integrase_DNA-bd_sf"/>
</dbReference>
<evidence type="ECO:0000256" key="1">
    <source>
        <dbReference type="ARBA" id="ARBA00008857"/>
    </source>
</evidence>
<keyword evidence="2" id="KW-0229">DNA integration</keyword>
<dbReference type="EMBL" id="FOBI01000003">
    <property type="protein sequence ID" value="SEK84708.1"/>
    <property type="molecule type" value="Genomic_DNA"/>
</dbReference>
<name>A0A1H7KD07_9GAMM</name>
<dbReference type="PANTHER" id="PTHR30629">
    <property type="entry name" value="PROPHAGE INTEGRASE"/>
    <property type="match status" value="1"/>
</dbReference>
<dbReference type="InterPro" id="IPR025166">
    <property type="entry name" value="Integrase_DNA_bind_dom"/>
</dbReference>
<evidence type="ECO:0000256" key="3">
    <source>
        <dbReference type="ARBA" id="ARBA00023172"/>
    </source>
</evidence>
<dbReference type="InterPro" id="IPR013762">
    <property type="entry name" value="Integrase-like_cat_sf"/>
</dbReference>
<dbReference type="Pfam" id="PF13356">
    <property type="entry name" value="Arm-DNA-bind_3"/>
    <property type="match status" value="1"/>
</dbReference>
<dbReference type="GO" id="GO:0003677">
    <property type="term" value="F:DNA binding"/>
    <property type="evidence" value="ECO:0007669"/>
    <property type="project" value="InterPro"/>
</dbReference>
<evidence type="ECO:0000313" key="5">
    <source>
        <dbReference type="EMBL" id="SEK84708.1"/>
    </source>
</evidence>
<evidence type="ECO:0000313" key="6">
    <source>
        <dbReference type="Proteomes" id="UP000199297"/>
    </source>
</evidence>
<dbReference type="Gene3D" id="1.10.443.10">
    <property type="entry name" value="Intergrase catalytic core"/>
    <property type="match status" value="1"/>
</dbReference>
<dbReference type="RefSeq" id="WP_085284224.1">
    <property type="nucleotide sequence ID" value="NZ_FOBI01000003.1"/>
</dbReference>
<protein>
    <recommendedName>
        <fullName evidence="4">Integrase DNA-binding domain-containing protein</fullName>
    </recommendedName>
</protein>
<keyword evidence="3" id="KW-0233">DNA recombination</keyword>
<sequence length="596" mass="69724">MANKESNLKPYFPRNQLEDFSFSHTNIKKLLTSKYPVEEERVYKDTSQSASGLRIRVYPSGNATYFVEKRIRGASGGAKKRVIGKANEIDLFEARKTAYKFISWMAGGKDPYEELEKEKRENRVYTIRDAYDLYMDNRTIQKETRDRYERQKDVLSYIHIKRKQKWQDVEAESQLVNTNTFKGKTDNLKSLLDADLNDITSQAVLCFHKSITNNHGHGNNKAFTEGDRVIQFLGSLYDTAIDIVNEKQDDEHYIKRNPIKIMNRARGRWNNPRGKAKRRHESLDTEHIAAHYQAIMQLKTLKNETRDDYPKMKYTNIPIPGAVRAHYFLRFMFWTGWRPGDVARIQWDQIETISENDKTYTVVSWDDKEAAERLKNGEPIYRVPLNQQAELVIKELRKIKSNKINKAKQGEIKIRHDYDHNHVFLNVLENDHIKPNQHHYEKKIQELANIRFYPTGIYRKTFLTYGNEVKINIYTLKRLVFHTQNYFDVTSGYIKTHRQVLLDASEKIANYLNSYISPDSIQPKSSKQTIESSNVNIDKDIVNELTAQYGQDASKKTNDLIRIALALKSLNPNIYKKLELTTNEFAEFEDSDFSGD</sequence>
<organism evidence="5 6">
    <name type="scientific">Colwellia chukchiensis</name>
    <dbReference type="NCBI Taxonomy" id="641665"/>
    <lineage>
        <taxon>Bacteria</taxon>
        <taxon>Pseudomonadati</taxon>
        <taxon>Pseudomonadota</taxon>
        <taxon>Gammaproteobacteria</taxon>
        <taxon>Alteromonadales</taxon>
        <taxon>Colwelliaceae</taxon>
        <taxon>Colwellia</taxon>
    </lineage>
</organism>
<dbReference type="STRING" id="641665.GCA_002104455_02692"/>
<comment type="similarity">
    <text evidence="1">Belongs to the 'phage' integrase family.</text>
</comment>
<accession>A0A1H7KD07</accession>
<dbReference type="SUPFAM" id="SSF56349">
    <property type="entry name" value="DNA breaking-rejoining enzymes"/>
    <property type="match status" value="1"/>
</dbReference>
<evidence type="ECO:0000259" key="4">
    <source>
        <dbReference type="Pfam" id="PF13356"/>
    </source>
</evidence>
<dbReference type="GO" id="GO:0006310">
    <property type="term" value="P:DNA recombination"/>
    <property type="evidence" value="ECO:0007669"/>
    <property type="project" value="UniProtKB-KW"/>
</dbReference>
<gene>
    <name evidence="5" type="ORF">SAMN05216262_103101</name>
</gene>
<dbReference type="OrthoDB" id="8553810at2"/>
<dbReference type="Gene3D" id="3.30.160.390">
    <property type="entry name" value="Integrase, DNA-binding domain"/>
    <property type="match status" value="1"/>
</dbReference>
<dbReference type="Proteomes" id="UP000199297">
    <property type="component" value="Unassembled WGS sequence"/>
</dbReference>